<feature type="region of interest" description="Disordered" evidence="1">
    <location>
        <begin position="53"/>
        <end position="79"/>
    </location>
</feature>
<evidence type="ECO:0000256" key="1">
    <source>
        <dbReference type="SAM" id="MobiDB-lite"/>
    </source>
</evidence>
<accession>A0ABU3H8V3</accession>
<dbReference type="Gene3D" id="3.40.190.10">
    <property type="entry name" value="Periplasmic binding protein-like II"/>
    <property type="match status" value="1"/>
</dbReference>
<dbReference type="RefSeq" id="WP_025701232.1">
    <property type="nucleotide sequence ID" value="NZ_JAUSUY010000010.1"/>
</dbReference>
<dbReference type="EMBL" id="JAUSUY010000010">
    <property type="protein sequence ID" value="MDT3427160.1"/>
    <property type="molecule type" value="Genomic_DNA"/>
</dbReference>
<proteinExistence type="predicted"/>
<sequence length="326" mass="35987">MSDNTSYTTEEVAQLLKISKLKVYDLIKKGELSSYRVGKQMRVDASDLEQYKQQSRESGRQASMLASAAKTGPQGAGSPPTIHTPAAFRSAAREIVITGQDISLDIIAQHLEKFSPSLRPLRSYAGSLDSLISMYRGESDIVSTHLLDGDSGEYNIPYIRKMLVGSSYLVVRLLGRAAGLYVQKGNPKGLYGWKDLGQPGLRLVNRERGSGARVLLDEQLRLNGVKSQSIEGYETEEISHVTVAGRIARGEADVGVGNEKASRIVESVDFIPLIQEKYDLVMLKRPDNQDWISAVLEICRSKALHNELDSLYGYDLSETGKIIYET</sequence>
<comment type="caution">
    <text evidence="4">The sequence shown here is derived from an EMBL/GenBank/DDBJ whole genome shotgun (WGS) entry which is preliminary data.</text>
</comment>
<evidence type="ECO:0000313" key="4">
    <source>
        <dbReference type="EMBL" id="MDT3427160.1"/>
    </source>
</evidence>
<reference evidence="4 5" key="1">
    <citation type="submission" date="2023-07" db="EMBL/GenBank/DDBJ databases">
        <title>Genomic Encyclopedia of Type Strains, Phase IV (KMG-IV): sequencing the most valuable type-strain genomes for metagenomic binning, comparative biology and taxonomic classification.</title>
        <authorList>
            <person name="Goeker M."/>
        </authorList>
    </citation>
    <scope>NUCLEOTIDE SEQUENCE [LARGE SCALE GENOMIC DNA]</scope>
    <source>
        <strain evidence="4 5">T98</strain>
    </source>
</reference>
<name>A0ABU3H8V3_9BACL</name>
<evidence type="ECO:0000313" key="5">
    <source>
        <dbReference type="Proteomes" id="UP001248709"/>
    </source>
</evidence>
<keyword evidence="5" id="KW-1185">Reference proteome</keyword>
<feature type="domain" description="Helix-turn-helix" evidence="3">
    <location>
        <begin position="7"/>
        <end position="54"/>
    </location>
</feature>
<dbReference type="NCBIfam" id="TIGR01764">
    <property type="entry name" value="excise"/>
    <property type="match status" value="1"/>
</dbReference>
<dbReference type="PANTHER" id="PTHR38431:SF1">
    <property type="entry name" value="BLL2305 PROTEIN"/>
    <property type="match status" value="1"/>
</dbReference>
<organism evidence="4 5">
    <name type="scientific">Paenibacillus forsythiae</name>
    <dbReference type="NCBI Taxonomy" id="365616"/>
    <lineage>
        <taxon>Bacteria</taxon>
        <taxon>Bacillati</taxon>
        <taxon>Bacillota</taxon>
        <taxon>Bacilli</taxon>
        <taxon>Bacillales</taxon>
        <taxon>Paenibacillaceae</taxon>
        <taxon>Paenibacillus</taxon>
    </lineage>
</organism>
<dbReference type="Pfam" id="PF12727">
    <property type="entry name" value="PBP_like"/>
    <property type="match status" value="1"/>
</dbReference>
<dbReference type="Pfam" id="PF12728">
    <property type="entry name" value="HTH_17"/>
    <property type="match status" value="1"/>
</dbReference>
<gene>
    <name evidence="4" type="ORF">J2Z22_002696</name>
</gene>
<dbReference type="InterPro" id="IPR010093">
    <property type="entry name" value="SinI_DNA-bd"/>
</dbReference>
<evidence type="ECO:0000259" key="2">
    <source>
        <dbReference type="Pfam" id="PF12727"/>
    </source>
</evidence>
<dbReference type="PANTHER" id="PTHR38431">
    <property type="entry name" value="BLL2305 PROTEIN"/>
    <property type="match status" value="1"/>
</dbReference>
<dbReference type="InterPro" id="IPR024370">
    <property type="entry name" value="PBP_domain"/>
</dbReference>
<feature type="domain" description="PBP" evidence="2">
    <location>
        <begin position="109"/>
        <end position="299"/>
    </location>
</feature>
<evidence type="ECO:0000259" key="3">
    <source>
        <dbReference type="Pfam" id="PF12728"/>
    </source>
</evidence>
<dbReference type="SUPFAM" id="SSF53850">
    <property type="entry name" value="Periplasmic binding protein-like II"/>
    <property type="match status" value="1"/>
</dbReference>
<protein>
    <submittedName>
        <fullName evidence="4">Molybdopterin biosynthesis protein</fullName>
    </submittedName>
</protein>
<dbReference type="InterPro" id="IPR041657">
    <property type="entry name" value="HTH_17"/>
</dbReference>
<dbReference type="Proteomes" id="UP001248709">
    <property type="component" value="Unassembled WGS sequence"/>
</dbReference>